<dbReference type="InterPro" id="IPR036991">
    <property type="entry name" value="Fe_hydrogenase_ssu_sf"/>
</dbReference>
<dbReference type="RefSeq" id="WP_072936173.1">
    <property type="nucleotide sequence ID" value="NZ_FQUG01000008.1"/>
</dbReference>
<dbReference type="Gene3D" id="4.10.260.20">
    <property type="entry name" value="Iron hydrogenase, small subunit"/>
    <property type="match status" value="1"/>
</dbReference>
<dbReference type="GO" id="GO:0009055">
    <property type="term" value="F:electron transfer activity"/>
    <property type="evidence" value="ECO:0007669"/>
    <property type="project" value="InterPro"/>
</dbReference>
<dbReference type="GO" id="GO:0008901">
    <property type="term" value="F:ferredoxin hydrogenase activity"/>
    <property type="evidence" value="ECO:0007669"/>
    <property type="project" value="InterPro"/>
</dbReference>
<protein>
    <submittedName>
        <fullName evidence="3">Ferredoxin hydrogenase small subunit</fullName>
    </submittedName>
</protein>
<feature type="transmembrane region" description="Helical" evidence="1">
    <location>
        <begin position="20"/>
        <end position="40"/>
    </location>
</feature>
<proteinExistence type="predicted"/>
<keyword evidence="1" id="KW-1133">Transmembrane helix</keyword>
<dbReference type="STRING" id="1123243.SAMN02745190_02054"/>
<evidence type="ECO:0000259" key="2">
    <source>
        <dbReference type="SMART" id="SM00902"/>
    </source>
</evidence>
<dbReference type="InterPro" id="IPR003149">
    <property type="entry name" value="Fe_hydrogenase_ssu"/>
</dbReference>
<dbReference type="Proteomes" id="UP000184404">
    <property type="component" value="Unassembled WGS sequence"/>
</dbReference>
<evidence type="ECO:0000313" key="4">
    <source>
        <dbReference type="Proteomes" id="UP000184404"/>
    </source>
</evidence>
<dbReference type="InterPro" id="IPR008953">
    <property type="entry name" value="Fe_hydrogenase_HydB"/>
</dbReference>
<feature type="domain" description="Iron hydrogenase small subunit" evidence="2">
    <location>
        <begin position="40"/>
        <end position="99"/>
    </location>
</feature>
<gene>
    <name evidence="3" type="ORF">SAMN02745190_02054</name>
</gene>
<dbReference type="AlphaFoldDB" id="A0A1M4ZL81"/>
<keyword evidence="1" id="KW-0472">Membrane</keyword>
<evidence type="ECO:0000313" key="3">
    <source>
        <dbReference type="EMBL" id="SHF18562.1"/>
    </source>
</evidence>
<dbReference type="SMART" id="SM00902">
    <property type="entry name" value="Fe_hyd_SSU"/>
    <property type="match status" value="1"/>
</dbReference>
<dbReference type="GO" id="GO:0005506">
    <property type="term" value="F:iron ion binding"/>
    <property type="evidence" value="ECO:0007669"/>
    <property type="project" value="InterPro"/>
</dbReference>
<dbReference type="Pfam" id="PF02256">
    <property type="entry name" value="Fe_hyd_SSU"/>
    <property type="match status" value="1"/>
</dbReference>
<reference evidence="3 4" key="1">
    <citation type="submission" date="2016-11" db="EMBL/GenBank/DDBJ databases">
        <authorList>
            <person name="Jaros S."/>
            <person name="Januszkiewicz K."/>
            <person name="Wedrychowicz H."/>
        </authorList>
    </citation>
    <scope>NUCLEOTIDE SEQUENCE [LARGE SCALE GENOMIC DNA]</scope>
    <source>
        <strain evidence="3 4">DSM 10502</strain>
    </source>
</reference>
<dbReference type="OrthoDB" id="5360755at2"/>
<accession>A0A1M4ZL81</accession>
<organism evidence="3 4">
    <name type="scientific">Schwartzia succinivorans DSM 10502</name>
    <dbReference type="NCBI Taxonomy" id="1123243"/>
    <lineage>
        <taxon>Bacteria</taxon>
        <taxon>Bacillati</taxon>
        <taxon>Bacillota</taxon>
        <taxon>Negativicutes</taxon>
        <taxon>Selenomonadales</taxon>
        <taxon>Selenomonadaceae</taxon>
        <taxon>Schwartzia</taxon>
    </lineage>
</organism>
<sequence length="101" mass="11859">MQYDYKEKEVKINRREFLGFIGVLTAAIWSGLYAVTDVFVDRTKYIKMRTAGLYQDDEKQAARQSHKNKSLMNMYKSLNFSPTSPLAEELFHTHYIDRSVL</sequence>
<name>A0A1M4ZL81_9FIRM</name>
<keyword evidence="1" id="KW-0812">Transmembrane</keyword>
<evidence type="ECO:0000256" key="1">
    <source>
        <dbReference type="SAM" id="Phobius"/>
    </source>
</evidence>
<dbReference type="EMBL" id="FQUG01000008">
    <property type="protein sequence ID" value="SHF18562.1"/>
    <property type="molecule type" value="Genomic_DNA"/>
</dbReference>
<keyword evidence="4" id="KW-1185">Reference proteome</keyword>
<dbReference type="GO" id="GO:0042597">
    <property type="term" value="C:periplasmic space"/>
    <property type="evidence" value="ECO:0007669"/>
    <property type="project" value="InterPro"/>
</dbReference>
<dbReference type="GO" id="GO:0051536">
    <property type="term" value="F:iron-sulfur cluster binding"/>
    <property type="evidence" value="ECO:0007669"/>
    <property type="project" value="InterPro"/>
</dbReference>
<dbReference type="SUPFAM" id="SSF48674">
    <property type="entry name" value="Fe-only hydrogenase smaller subunit"/>
    <property type="match status" value="1"/>
</dbReference>